<evidence type="ECO:0000256" key="2">
    <source>
        <dbReference type="ARBA" id="ARBA00022448"/>
    </source>
</evidence>
<keyword evidence="3 6" id="KW-0812">Transmembrane</keyword>
<evidence type="ECO:0000313" key="8">
    <source>
        <dbReference type="Proteomes" id="UP000184330"/>
    </source>
</evidence>
<dbReference type="SUPFAM" id="SSF103473">
    <property type="entry name" value="MFS general substrate transporter"/>
    <property type="match status" value="1"/>
</dbReference>
<evidence type="ECO:0000256" key="3">
    <source>
        <dbReference type="ARBA" id="ARBA00022692"/>
    </source>
</evidence>
<feature type="transmembrane region" description="Helical" evidence="6">
    <location>
        <begin position="97"/>
        <end position="116"/>
    </location>
</feature>
<gene>
    <name evidence="7" type="ORF">PAC_04712</name>
</gene>
<evidence type="ECO:0000256" key="1">
    <source>
        <dbReference type="ARBA" id="ARBA00004141"/>
    </source>
</evidence>
<keyword evidence="4 6" id="KW-1133">Transmembrane helix</keyword>
<keyword evidence="2" id="KW-0813">Transport</keyword>
<dbReference type="InterPro" id="IPR036259">
    <property type="entry name" value="MFS_trans_sf"/>
</dbReference>
<dbReference type="Proteomes" id="UP000184330">
    <property type="component" value="Unassembled WGS sequence"/>
</dbReference>
<dbReference type="AlphaFoldDB" id="A0A1L7WPY2"/>
<proteinExistence type="predicted"/>
<reference evidence="7 8" key="1">
    <citation type="submission" date="2016-03" db="EMBL/GenBank/DDBJ databases">
        <authorList>
            <person name="Ploux O."/>
        </authorList>
    </citation>
    <scope>NUCLEOTIDE SEQUENCE [LARGE SCALE GENOMIC DNA]</scope>
    <source>
        <strain evidence="7 8">UAMH 11012</strain>
    </source>
</reference>
<keyword evidence="8" id="KW-1185">Reference proteome</keyword>
<feature type="transmembrane region" description="Helical" evidence="6">
    <location>
        <begin position="128"/>
        <end position="150"/>
    </location>
</feature>
<protein>
    <recommendedName>
        <fullName evidence="9">Major facilitator superfamily (MFS) profile domain-containing protein</fullName>
    </recommendedName>
</protein>
<dbReference type="OrthoDB" id="3639251at2759"/>
<sequence length="258" mass="28036">MGASTFHGLRVPVWGESTGTAAERKKTDFFILIFCCVSCSFDYLDRAAINNAYVSGMKEEANLGGNDITLLSTILTIDYIIGQVPHALAIHIVSPSIWFPSMIIVWSGLTMCMAACKNFTQLATCRKRIGLFSDCGQAGTMFAGIMMTAICRGMDGLSGLAGRKWVFIIDGLITLPIAVFGVSLLPRSTRNDESFIFTEERALAVSRLPPETDKGHKMKTAGYTVKHNNQYPLGIQGAAIVSTITYAMALDASRKRLS</sequence>
<comment type="subcellular location">
    <subcellularLocation>
        <location evidence="1">Membrane</location>
        <topology evidence="1">Multi-pass membrane protein</topology>
    </subcellularLocation>
</comment>
<evidence type="ECO:0008006" key="9">
    <source>
        <dbReference type="Google" id="ProtNLM"/>
    </source>
</evidence>
<keyword evidence="5 6" id="KW-0472">Membrane</keyword>
<name>A0A1L7WPY2_9HELO</name>
<dbReference type="GO" id="GO:0005886">
    <property type="term" value="C:plasma membrane"/>
    <property type="evidence" value="ECO:0007669"/>
    <property type="project" value="TreeGrafter"/>
</dbReference>
<accession>A0A1L7WPY2</accession>
<dbReference type="GO" id="GO:0015233">
    <property type="term" value="F:pantothenate transmembrane transporter activity"/>
    <property type="evidence" value="ECO:0007669"/>
    <property type="project" value="TreeGrafter"/>
</dbReference>
<dbReference type="PANTHER" id="PTHR43791:SF4">
    <property type="entry name" value="PANTOTHENATE TRANSPORTER FEN2"/>
    <property type="match status" value="1"/>
</dbReference>
<evidence type="ECO:0000256" key="5">
    <source>
        <dbReference type="ARBA" id="ARBA00023136"/>
    </source>
</evidence>
<dbReference type="Gene3D" id="1.20.1250.20">
    <property type="entry name" value="MFS general substrate transporter like domains"/>
    <property type="match status" value="1"/>
</dbReference>
<evidence type="ECO:0000256" key="4">
    <source>
        <dbReference type="ARBA" id="ARBA00022989"/>
    </source>
</evidence>
<dbReference type="EMBL" id="FJOG01000005">
    <property type="protein sequence ID" value="CZR54828.1"/>
    <property type="molecule type" value="Genomic_DNA"/>
</dbReference>
<evidence type="ECO:0000313" key="7">
    <source>
        <dbReference type="EMBL" id="CZR54828.1"/>
    </source>
</evidence>
<dbReference type="PANTHER" id="PTHR43791">
    <property type="entry name" value="PERMEASE-RELATED"/>
    <property type="match status" value="1"/>
</dbReference>
<feature type="transmembrane region" description="Helical" evidence="6">
    <location>
        <begin position="165"/>
        <end position="185"/>
    </location>
</feature>
<organism evidence="7 8">
    <name type="scientific">Phialocephala subalpina</name>
    <dbReference type="NCBI Taxonomy" id="576137"/>
    <lineage>
        <taxon>Eukaryota</taxon>
        <taxon>Fungi</taxon>
        <taxon>Dikarya</taxon>
        <taxon>Ascomycota</taxon>
        <taxon>Pezizomycotina</taxon>
        <taxon>Leotiomycetes</taxon>
        <taxon>Helotiales</taxon>
        <taxon>Mollisiaceae</taxon>
        <taxon>Phialocephala</taxon>
        <taxon>Phialocephala fortinii species complex</taxon>
    </lineage>
</organism>
<evidence type="ECO:0000256" key="6">
    <source>
        <dbReference type="SAM" id="Phobius"/>
    </source>
</evidence>
<dbReference type="GO" id="GO:0098717">
    <property type="term" value="P:pantothenate import across plasma membrane"/>
    <property type="evidence" value="ECO:0007669"/>
    <property type="project" value="TreeGrafter"/>
</dbReference>